<sequence length="184" mass="20008">MTTTASNKVRLATAWFGGCAGCHMSLLDLDERLIDVVGLVDIVYSPVADIKVFPEGVDVTLVEGACCNDENVHLAHEVRERSKIVIAFGDCAVTGNVPSMRNRLDRDQMINSVYFEGPGKPPPTSVLGHFLPTLIPKVLPLHQVIPVDIFLPGCPPDPERIWAAIVALLKGEPVLLPEEMRSFG</sequence>
<dbReference type="Gene3D" id="3.40.50.700">
    <property type="entry name" value="NADH:ubiquinone oxidoreductase-like, 20kDa subunit"/>
    <property type="match status" value="1"/>
</dbReference>
<dbReference type="HOGENOM" id="CLU_093095_0_0_7"/>
<keyword evidence="6" id="KW-1185">Reference proteome</keyword>
<dbReference type="eggNOG" id="COG1941">
    <property type="taxonomic scope" value="Bacteria"/>
</dbReference>
<dbReference type="Proteomes" id="UP000001784">
    <property type="component" value="Chromosome"/>
</dbReference>
<name>A0LLU1_SYNFM</name>
<evidence type="ECO:0000259" key="4">
    <source>
        <dbReference type="Pfam" id="PF01058"/>
    </source>
</evidence>
<dbReference type="STRING" id="335543.Sfum_2715"/>
<dbReference type="AlphaFoldDB" id="A0LLU1"/>
<comment type="subcellular location">
    <subcellularLocation>
        <location evidence="1">Periplasm</location>
    </subcellularLocation>
</comment>
<dbReference type="InParanoid" id="A0LLU1"/>
<dbReference type="Pfam" id="PF01058">
    <property type="entry name" value="Oxidored_q6"/>
    <property type="match status" value="1"/>
</dbReference>
<keyword evidence="3" id="KW-0560">Oxidoreductase</keyword>
<evidence type="ECO:0000256" key="3">
    <source>
        <dbReference type="ARBA" id="ARBA00023002"/>
    </source>
</evidence>
<dbReference type="InterPro" id="IPR006137">
    <property type="entry name" value="NADH_UbQ_OxRdtase-like_20kDa"/>
</dbReference>
<evidence type="ECO:0000313" key="6">
    <source>
        <dbReference type="Proteomes" id="UP000001784"/>
    </source>
</evidence>
<dbReference type="SUPFAM" id="SSF56770">
    <property type="entry name" value="HydA/Nqo6-like"/>
    <property type="match status" value="1"/>
</dbReference>
<dbReference type="KEGG" id="sfu:Sfum_2715"/>
<evidence type="ECO:0000256" key="1">
    <source>
        <dbReference type="ARBA" id="ARBA00004418"/>
    </source>
</evidence>
<dbReference type="RefSeq" id="WP_011699560.1">
    <property type="nucleotide sequence ID" value="NC_008554.1"/>
</dbReference>
<dbReference type="GO" id="GO:0042597">
    <property type="term" value="C:periplasmic space"/>
    <property type="evidence" value="ECO:0007669"/>
    <property type="project" value="UniProtKB-SubCell"/>
</dbReference>
<keyword evidence="5" id="KW-0830">Ubiquinone</keyword>
<dbReference type="PANTHER" id="PTHR42845">
    <property type="entry name" value="COENZYME F420-REDUCING HYDROGENASE, GAMMA SUBUNIT"/>
    <property type="match status" value="1"/>
</dbReference>
<reference evidence="5 6" key="1">
    <citation type="submission" date="2006-10" db="EMBL/GenBank/DDBJ databases">
        <title>Complete sequence of Syntrophobacter fumaroxidans MPOB.</title>
        <authorList>
            <consortium name="US DOE Joint Genome Institute"/>
            <person name="Copeland A."/>
            <person name="Lucas S."/>
            <person name="Lapidus A."/>
            <person name="Barry K."/>
            <person name="Detter J.C."/>
            <person name="Glavina del Rio T."/>
            <person name="Hammon N."/>
            <person name="Israni S."/>
            <person name="Pitluck S."/>
            <person name="Goltsman E.G."/>
            <person name="Martinez M."/>
            <person name="Schmutz J."/>
            <person name="Larimer F."/>
            <person name="Land M."/>
            <person name="Hauser L."/>
            <person name="Kyrpides N."/>
            <person name="Kim E."/>
            <person name="Boone D.R."/>
            <person name="Brockman F."/>
            <person name="Culley D."/>
            <person name="Ferry J."/>
            <person name="Gunsalus R."/>
            <person name="McInerney M.J."/>
            <person name="Morrison M."/>
            <person name="Plugge C."/>
            <person name="Rohlin L."/>
            <person name="Scholten J."/>
            <person name="Sieber J."/>
            <person name="Stams A.J.M."/>
            <person name="Worm P."/>
            <person name="Henstra A.M."/>
            <person name="Richardson P."/>
        </authorList>
    </citation>
    <scope>NUCLEOTIDE SEQUENCE [LARGE SCALE GENOMIC DNA]</scope>
    <source>
        <strain evidence="6">DSM 10017 / MPOB</strain>
    </source>
</reference>
<dbReference type="InterPro" id="IPR051349">
    <property type="entry name" value="Hydrogenase_assoc-protein"/>
</dbReference>
<protein>
    <submittedName>
        <fullName evidence="5">NADH ubiquinone oxidoreductase, 20 kDa subunit</fullName>
    </submittedName>
</protein>
<dbReference type="PANTHER" id="PTHR42845:SF1">
    <property type="entry name" value="HYDROGENASE SMALL SUBUNIT"/>
    <property type="match status" value="1"/>
</dbReference>
<dbReference type="InterPro" id="IPR037024">
    <property type="entry name" value="NiFe_Hase_small_N_sf"/>
</dbReference>
<organism evidence="5 6">
    <name type="scientific">Syntrophobacter fumaroxidans (strain DSM 10017 / MPOB)</name>
    <dbReference type="NCBI Taxonomy" id="335543"/>
    <lineage>
        <taxon>Bacteria</taxon>
        <taxon>Pseudomonadati</taxon>
        <taxon>Thermodesulfobacteriota</taxon>
        <taxon>Syntrophobacteria</taxon>
        <taxon>Syntrophobacterales</taxon>
        <taxon>Syntrophobacteraceae</taxon>
        <taxon>Syntrophobacter</taxon>
    </lineage>
</organism>
<dbReference type="GO" id="GO:0051536">
    <property type="term" value="F:iron-sulfur cluster binding"/>
    <property type="evidence" value="ECO:0007669"/>
    <property type="project" value="InterPro"/>
</dbReference>
<feature type="domain" description="NADH:ubiquinone oxidoreductase-like 20kDa subunit" evidence="4">
    <location>
        <begin position="19"/>
        <end position="168"/>
    </location>
</feature>
<dbReference type="GO" id="GO:0016491">
    <property type="term" value="F:oxidoreductase activity"/>
    <property type="evidence" value="ECO:0007669"/>
    <property type="project" value="UniProtKB-KW"/>
</dbReference>
<dbReference type="EMBL" id="CP000478">
    <property type="protein sequence ID" value="ABK18393.1"/>
    <property type="molecule type" value="Genomic_DNA"/>
</dbReference>
<accession>A0LLU1</accession>
<evidence type="ECO:0000313" key="5">
    <source>
        <dbReference type="EMBL" id="ABK18393.1"/>
    </source>
</evidence>
<gene>
    <name evidence="5" type="ordered locus">Sfum_2715</name>
</gene>
<proteinExistence type="predicted"/>
<evidence type="ECO:0000256" key="2">
    <source>
        <dbReference type="ARBA" id="ARBA00022764"/>
    </source>
</evidence>
<keyword evidence="2" id="KW-0574">Periplasm</keyword>